<dbReference type="Gene3D" id="1.20.120.530">
    <property type="entry name" value="GntR ligand-binding domain-like"/>
    <property type="match status" value="1"/>
</dbReference>
<dbReference type="EMBL" id="KU144998">
    <property type="protein sequence ID" value="AMK59625.1"/>
    <property type="molecule type" value="Genomic_DNA"/>
</dbReference>
<dbReference type="InterPro" id="IPR011711">
    <property type="entry name" value="GntR_C"/>
</dbReference>
<keyword evidence="3" id="KW-0804">Transcription</keyword>
<evidence type="ECO:0000259" key="4">
    <source>
        <dbReference type="PROSITE" id="PS50949"/>
    </source>
</evidence>
<dbReference type="PROSITE" id="PS50949">
    <property type="entry name" value="HTH_GNTR"/>
    <property type="match status" value="1"/>
</dbReference>
<reference evidence="5" key="1">
    <citation type="journal article" date="2016" name="Appl. Environ. Microbiol.">
        <title>Functional Metagenomics of a Biostimulated Petroleum-Contaminated Soil Reveals an Extraordinary Diversity of Extradiol Dioxygenases.</title>
        <authorList>
            <person name="Terron-Gonzalez L."/>
            <person name="Martin-Cabello G."/>
            <person name="Ferrer M."/>
            <person name="Santero E."/>
        </authorList>
    </citation>
    <scope>NUCLEOTIDE SEQUENCE</scope>
</reference>
<evidence type="ECO:0000256" key="3">
    <source>
        <dbReference type="ARBA" id="ARBA00023163"/>
    </source>
</evidence>
<dbReference type="PANTHER" id="PTHR43537">
    <property type="entry name" value="TRANSCRIPTIONAL REGULATOR, GNTR FAMILY"/>
    <property type="match status" value="1"/>
</dbReference>
<dbReference type="SUPFAM" id="SSF48008">
    <property type="entry name" value="GntR ligand-binding domain-like"/>
    <property type="match status" value="1"/>
</dbReference>
<evidence type="ECO:0000313" key="5">
    <source>
        <dbReference type="EMBL" id="AMK59625.1"/>
    </source>
</evidence>
<dbReference type="InterPro" id="IPR000524">
    <property type="entry name" value="Tscrpt_reg_HTH_GntR"/>
</dbReference>
<dbReference type="SUPFAM" id="SSF46785">
    <property type="entry name" value="Winged helix' DNA-binding domain"/>
    <property type="match status" value="1"/>
</dbReference>
<protein>
    <submittedName>
        <fullName evidence="5">GntR family transcriptional regulator</fullName>
    </submittedName>
</protein>
<dbReference type="InterPro" id="IPR036388">
    <property type="entry name" value="WH-like_DNA-bd_sf"/>
</dbReference>
<sequence length="238" mass="27104">MNQPERWMESVEGVDKRTMASQLESRVRQDIISGRLAPGSKLRLKELADTYDAGVIPLREALSRLAATGFVLATEQKGFSVGRISAEEIRDITHTRLLIECQALRLSITQGDLDWESRLIAAHHRLDRLPVVEGPERMLRPDWEQAHEAFHTILLSACDSHWLMRFAGMLRDQTARYRQLSLLYAGSIDRDVPGEHRALLDAALARDVERACELLTEHYETTTRNVLKHERLKASTQS</sequence>
<dbReference type="SMART" id="SM00345">
    <property type="entry name" value="HTH_GNTR"/>
    <property type="match status" value="1"/>
</dbReference>
<dbReference type="PANTHER" id="PTHR43537:SF20">
    <property type="entry name" value="HTH-TYPE TRANSCRIPTIONAL REPRESSOR GLAR"/>
    <property type="match status" value="1"/>
</dbReference>
<dbReference type="InterPro" id="IPR036390">
    <property type="entry name" value="WH_DNA-bd_sf"/>
</dbReference>
<evidence type="ECO:0000256" key="2">
    <source>
        <dbReference type="ARBA" id="ARBA00023125"/>
    </source>
</evidence>
<proteinExistence type="predicted"/>
<dbReference type="InterPro" id="IPR008920">
    <property type="entry name" value="TF_FadR/GntR_C"/>
</dbReference>
<dbReference type="Gene3D" id="1.10.10.10">
    <property type="entry name" value="Winged helix-like DNA-binding domain superfamily/Winged helix DNA-binding domain"/>
    <property type="match status" value="1"/>
</dbReference>
<dbReference type="Pfam" id="PF00392">
    <property type="entry name" value="GntR"/>
    <property type="match status" value="1"/>
</dbReference>
<dbReference type="GO" id="GO:0003677">
    <property type="term" value="F:DNA binding"/>
    <property type="evidence" value="ECO:0007669"/>
    <property type="project" value="UniProtKB-KW"/>
</dbReference>
<dbReference type="SMART" id="SM00895">
    <property type="entry name" value="FCD"/>
    <property type="match status" value="1"/>
</dbReference>
<dbReference type="Pfam" id="PF07729">
    <property type="entry name" value="FCD"/>
    <property type="match status" value="1"/>
</dbReference>
<evidence type="ECO:0000256" key="1">
    <source>
        <dbReference type="ARBA" id="ARBA00023015"/>
    </source>
</evidence>
<keyword evidence="1" id="KW-0805">Transcription regulation</keyword>
<dbReference type="GO" id="GO:0003700">
    <property type="term" value="F:DNA-binding transcription factor activity"/>
    <property type="evidence" value="ECO:0007669"/>
    <property type="project" value="InterPro"/>
</dbReference>
<accession>A0A140E013</accession>
<organism evidence="5">
    <name type="scientific">uncultured bacterium UPO78</name>
    <dbReference type="NCBI Taxonomy" id="1776995"/>
    <lineage>
        <taxon>Bacteria</taxon>
        <taxon>environmental samples</taxon>
    </lineage>
</organism>
<dbReference type="AlphaFoldDB" id="A0A140E013"/>
<name>A0A140E013_9BACT</name>
<feature type="domain" description="HTH gntR-type" evidence="4">
    <location>
        <begin position="17"/>
        <end position="84"/>
    </location>
</feature>
<keyword evidence="2" id="KW-0238">DNA-binding</keyword>